<evidence type="ECO:0000256" key="7">
    <source>
        <dbReference type="SAM" id="MobiDB-lite"/>
    </source>
</evidence>
<sequence length="478" mass="53196">MSQIPPSNWTPMMQSSMLLTGNHFPDLSNTDSNSLKRSRVDSEQDKENADPKRPKEEYETSSEDDEQEDEDGEEHEDEEDIETDQPIRKTTPKQRFPPHQQQQFLGNPLAHSTPYSSSGLYNNFNSQWNTQATQLSMQPYPNWLSMGSGLNEYGNQLFNAHQMAYNFGYPGPLRPQSWGVTSPVVSSAMAHGLNAGVLPFGPNRSSDSGILVETTNSSDESSSSIRSDGVATYNDPSDSSEKNLGSSVICQVQGRLNLLSQTKKYKVTVAEILRRINAPECLNASILGGILRKAKNKDGGKALRDELKRLGIILPSGRRKSVQTTVFTALCEEEALQMARDFDELSKKSFPTKQVAMAYSQTVTSPDEAQRKRSLLIQASAAVKELIEIMKRGRTEFNDTQAGTLDATAQEPLRQFSMLTHGFGCAAHQTSWETLYTTIHESILLLDNCYPQFFGNMAISSYTTPQNFGLQMGIMPRY</sequence>
<proteinExistence type="inferred from homology"/>
<feature type="compositionally biased region" description="Polar residues" evidence="7">
    <location>
        <begin position="1"/>
        <end position="19"/>
    </location>
</feature>
<feature type="compositionally biased region" description="Acidic residues" evidence="7">
    <location>
        <begin position="59"/>
        <end position="83"/>
    </location>
</feature>
<dbReference type="PANTHER" id="PTHR10812:SF17">
    <property type="entry name" value="TRANSCRIPTION FACTOR AP-2, ISOFORM D"/>
    <property type="match status" value="1"/>
</dbReference>
<evidence type="ECO:0000256" key="5">
    <source>
        <dbReference type="ARBA" id="ARBA00023163"/>
    </source>
</evidence>
<dbReference type="WBParaSite" id="ACRNAN_Path_642.g2389.t1">
    <property type="protein sequence ID" value="ACRNAN_Path_642.g2389.t1"/>
    <property type="gene ID" value="ACRNAN_Path_642.g2389"/>
</dbReference>
<comment type="subcellular location">
    <subcellularLocation>
        <location evidence="1">Nucleus</location>
    </subcellularLocation>
</comment>
<dbReference type="GO" id="GO:0005634">
    <property type="term" value="C:nucleus"/>
    <property type="evidence" value="ECO:0007669"/>
    <property type="project" value="UniProtKB-SubCell"/>
</dbReference>
<keyword evidence="3" id="KW-0805">Transcription regulation</keyword>
<feature type="compositionally biased region" description="Low complexity" evidence="7">
    <location>
        <begin position="217"/>
        <end position="227"/>
    </location>
</feature>
<name>A0A914C9Q9_9BILA</name>
<feature type="compositionally biased region" description="Basic and acidic residues" evidence="7">
    <location>
        <begin position="38"/>
        <end position="58"/>
    </location>
</feature>
<comment type="similarity">
    <text evidence="2">Belongs to the AP-2 family.</text>
</comment>
<dbReference type="PRINTS" id="PR01748">
    <property type="entry name" value="AP2TNSCPFCT"/>
</dbReference>
<dbReference type="GO" id="GO:0042127">
    <property type="term" value="P:regulation of cell population proliferation"/>
    <property type="evidence" value="ECO:0007669"/>
    <property type="project" value="TreeGrafter"/>
</dbReference>
<dbReference type="Pfam" id="PF03299">
    <property type="entry name" value="TF_AP-2"/>
    <property type="match status" value="1"/>
</dbReference>
<feature type="domain" description="Transcription factor AP-2 C-terminal" evidence="8">
    <location>
        <begin position="250"/>
        <end position="439"/>
    </location>
</feature>
<evidence type="ECO:0000259" key="8">
    <source>
        <dbReference type="Pfam" id="PF03299"/>
    </source>
</evidence>
<protein>
    <submittedName>
        <fullName evidence="10">Transcription factor AP-2 C-terminal domain-containing protein</fullName>
    </submittedName>
</protein>
<evidence type="ECO:0000313" key="9">
    <source>
        <dbReference type="Proteomes" id="UP000887540"/>
    </source>
</evidence>
<evidence type="ECO:0000256" key="6">
    <source>
        <dbReference type="ARBA" id="ARBA00023242"/>
    </source>
</evidence>
<dbReference type="PANTHER" id="PTHR10812">
    <property type="entry name" value="TRANSCRIPTION FACTOR AP-2"/>
    <property type="match status" value="1"/>
</dbReference>
<evidence type="ECO:0000313" key="10">
    <source>
        <dbReference type="WBParaSite" id="ACRNAN_Path_642.g2389.t1"/>
    </source>
</evidence>
<keyword evidence="6" id="KW-0539">Nucleus</keyword>
<reference evidence="10" key="1">
    <citation type="submission" date="2022-11" db="UniProtKB">
        <authorList>
            <consortium name="WormBaseParasite"/>
        </authorList>
    </citation>
    <scope>IDENTIFICATION</scope>
</reference>
<dbReference type="GO" id="GO:0000981">
    <property type="term" value="F:DNA-binding transcription factor activity, RNA polymerase II-specific"/>
    <property type="evidence" value="ECO:0007669"/>
    <property type="project" value="TreeGrafter"/>
</dbReference>
<evidence type="ECO:0000256" key="3">
    <source>
        <dbReference type="ARBA" id="ARBA00023015"/>
    </source>
</evidence>
<evidence type="ECO:0000256" key="4">
    <source>
        <dbReference type="ARBA" id="ARBA00023125"/>
    </source>
</evidence>
<feature type="region of interest" description="Disordered" evidence="7">
    <location>
        <begin position="208"/>
        <end position="244"/>
    </location>
</feature>
<keyword evidence="9" id="KW-1185">Reference proteome</keyword>
<evidence type="ECO:0000256" key="1">
    <source>
        <dbReference type="ARBA" id="ARBA00004123"/>
    </source>
</evidence>
<keyword evidence="5" id="KW-0804">Transcription</keyword>
<dbReference type="GO" id="GO:0000977">
    <property type="term" value="F:RNA polymerase II transcription regulatory region sequence-specific DNA binding"/>
    <property type="evidence" value="ECO:0007669"/>
    <property type="project" value="TreeGrafter"/>
</dbReference>
<dbReference type="AlphaFoldDB" id="A0A914C9Q9"/>
<keyword evidence="4" id="KW-0238">DNA-binding</keyword>
<accession>A0A914C9Q9</accession>
<organism evidence="9 10">
    <name type="scientific">Acrobeloides nanus</name>
    <dbReference type="NCBI Taxonomy" id="290746"/>
    <lineage>
        <taxon>Eukaryota</taxon>
        <taxon>Metazoa</taxon>
        <taxon>Ecdysozoa</taxon>
        <taxon>Nematoda</taxon>
        <taxon>Chromadorea</taxon>
        <taxon>Rhabditida</taxon>
        <taxon>Tylenchina</taxon>
        <taxon>Cephalobomorpha</taxon>
        <taxon>Cephaloboidea</taxon>
        <taxon>Cephalobidae</taxon>
        <taxon>Acrobeloides</taxon>
    </lineage>
</organism>
<feature type="region of interest" description="Disordered" evidence="7">
    <location>
        <begin position="1"/>
        <end position="111"/>
    </location>
</feature>
<feature type="compositionally biased region" description="Polar residues" evidence="7">
    <location>
        <begin position="234"/>
        <end position="244"/>
    </location>
</feature>
<dbReference type="InterPro" id="IPR004979">
    <property type="entry name" value="TF_AP2"/>
</dbReference>
<dbReference type="InterPro" id="IPR013854">
    <property type="entry name" value="TF_AP2_C"/>
</dbReference>
<evidence type="ECO:0000256" key="2">
    <source>
        <dbReference type="ARBA" id="ARBA00007770"/>
    </source>
</evidence>
<dbReference type="Proteomes" id="UP000887540">
    <property type="component" value="Unplaced"/>
</dbReference>